<comment type="pathway">
    <text evidence="2 7 8">Cell wall biogenesis; peptidoglycan biosynthesis.</text>
</comment>
<evidence type="ECO:0000313" key="12">
    <source>
        <dbReference type="Proteomes" id="UP000190683"/>
    </source>
</evidence>
<evidence type="ECO:0000313" key="11">
    <source>
        <dbReference type="EMBL" id="OOS23835.1"/>
    </source>
</evidence>
<dbReference type="InterPro" id="IPR013221">
    <property type="entry name" value="Mur_ligase_cen"/>
</dbReference>
<dbReference type="RefSeq" id="WP_078318477.1">
    <property type="nucleotide sequence ID" value="NZ_MUYV01000012.1"/>
</dbReference>
<keyword evidence="6 7" id="KW-0067">ATP-binding</keyword>
<keyword evidence="5 7" id="KW-0547">Nucleotide-binding</keyword>
<dbReference type="Gene3D" id="3.90.190.20">
    <property type="entry name" value="Mur ligase, C-terminal domain"/>
    <property type="match status" value="1"/>
</dbReference>
<evidence type="ECO:0000256" key="4">
    <source>
        <dbReference type="ARBA" id="ARBA00022598"/>
    </source>
</evidence>
<sequence>MSKKYAVIGLGSSGLSAVRYLCEQGHAVAITDAQAAPALADQLPAEALQHFGAIDSAVLLSSDVIVISPGIDPRTPAVQAAKAAGIPVISDVQLFVDALAERDAKNATQTPIIAITGSNAKSTVTTLVGEMAKQAGICVGVGGNIGTPALELLTIDNMALAVLELSSFQLEHISHLSAKAATILNLSADHLDRHDGMQDYLNQKLRIFEGCQTAVICQDDPALARACLAALPADAQIIHTDSSLAAKDEFHLHDAGDGLALYYGADKLIDTQALKIKGKHNLLNALSALALGMAAGLDMPSMLIALENFKGLAHRCEYVDEVAGKAYFNDSKGTNIGSTLAAIDGLGTVYGEHSIALILGGLGKGQDFSELSDPVARWAGAVYLIGQDANLIEQGLLAGNERLAKIIESVGTLDAAVARASQSSAKVVLLSPACASMDQFKNYSERGDHFVKLVHALS</sequence>
<dbReference type="Gene3D" id="3.40.50.720">
    <property type="entry name" value="NAD(P)-binding Rossmann-like Domain"/>
    <property type="match status" value="1"/>
</dbReference>
<dbReference type="InterPro" id="IPR005762">
    <property type="entry name" value="MurD"/>
</dbReference>
<comment type="similarity">
    <text evidence="7">Belongs to the MurCDEF family.</text>
</comment>
<evidence type="ECO:0000256" key="1">
    <source>
        <dbReference type="ARBA" id="ARBA00004496"/>
    </source>
</evidence>
<evidence type="ECO:0000256" key="8">
    <source>
        <dbReference type="RuleBase" id="RU003664"/>
    </source>
</evidence>
<organism evidence="11 12">
    <name type="scientific">Moraxella porci DSM 25326</name>
    <dbReference type="NCBI Taxonomy" id="573983"/>
    <lineage>
        <taxon>Bacteria</taxon>
        <taxon>Pseudomonadati</taxon>
        <taxon>Pseudomonadota</taxon>
        <taxon>Gammaproteobacteria</taxon>
        <taxon>Moraxellales</taxon>
        <taxon>Moraxellaceae</taxon>
        <taxon>Moraxella</taxon>
    </lineage>
</organism>
<dbReference type="HAMAP" id="MF_00639">
    <property type="entry name" value="MurD"/>
    <property type="match status" value="1"/>
</dbReference>
<dbReference type="InterPro" id="IPR036565">
    <property type="entry name" value="Mur-like_cat_sf"/>
</dbReference>
<keyword evidence="4 7" id="KW-0436">Ligase</keyword>
<dbReference type="GO" id="GO:0008764">
    <property type="term" value="F:UDP-N-acetylmuramoylalanine-D-glutamate ligase activity"/>
    <property type="evidence" value="ECO:0007669"/>
    <property type="project" value="UniProtKB-UniRule"/>
</dbReference>
<dbReference type="EMBL" id="MUYV01000012">
    <property type="protein sequence ID" value="OOS23835.1"/>
    <property type="molecule type" value="Genomic_DNA"/>
</dbReference>
<dbReference type="GO" id="GO:0005737">
    <property type="term" value="C:cytoplasm"/>
    <property type="evidence" value="ECO:0007669"/>
    <property type="project" value="UniProtKB-SubCell"/>
</dbReference>
<proteinExistence type="inferred from homology"/>
<evidence type="ECO:0000256" key="6">
    <source>
        <dbReference type="ARBA" id="ARBA00022840"/>
    </source>
</evidence>
<dbReference type="Pfam" id="PF08245">
    <property type="entry name" value="Mur_ligase_M"/>
    <property type="match status" value="1"/>
</dbReference>
<evidence type="ECO:0000259" key="10">
    <source>
        <dbReference type="Pfam" id="PF08245"/>
    </source>
</evidence>
<dbReference type="Gene3D" id="3.40.1190.10">
    <property type="entry name" value="Mur-like, catalytic domain"/>
    <property type="match status" value="1"/>
</dbReference>
<dbReference type="Pfam" id="PF02875">
    <property type="entry name" value="Mur_ligase_C"/>
    <property type="match status" value="1"/>
</dbReference>
<keyword evidence="7 8" id="KW-0961">Cell wall biogenesis/degradation</keyword>
<comment type="caution">
    <text evidence="11">The sequence shown here is derived from an EMBL/GenBank/DDBJ whole genome shotgun (WGS) entry which is preliminary data.</text>
</comment>
<dbReference type="PANTHER" id="PTHR43692:SF1">
    <property type="entry name" value="UDP-N-ACETYLMURAMOYLALANINE--D-GLUTAMATE LIGASE"/>
    <property type="match status" value="1"/>
</dbReference>
<evidence type="ECO:0000256" key="5">
    <source>
        <dbReference type="ARBA" id="ARBA00022741"/>
    </source>
</evidence>
<evidence type="ECO:0000259" key="9">
    <source>
        <dbReference type="Pfam" id="PF02875"/>
    </source>
</evidence>
<dbReference type="GO" id="GO:0071555">
    <property type="term" value="P:cell wall organization"/>
    <property type="evidence" value="ECO:0007669"/>
    <property type="project" value="UniProtKB-KW"/>
</dbReference>
<dbReference type="GO" id="GO:0009252">
    <property type="term" value="P:peptidoglycan biosynthetic process"/>
    <property type="evidence" value="ECO:0007669"/>
    <property type="project" value="UniProtKB-UniRule"/>
</dbReference>
<feature type="binding site" evidence="7">
    <location>
        <begin position="117"/>
        <end position="123"/>
    </location>
    <ligand>
        <name>ATP</name>
        <dbReference type="ChEBI" id="CHEBI:30616"/>
    </ligand>
</feature>
<dbReference type="InterPro" id="IPR036615">
    <property type="entry name" value="Mur_ligase_C_dom_sf"/>
</dbReference>
<dbReference type="PANTHER" id="PTHR43692">
    <property type="entry name" value="UDP-N-ACETYLMURAMOYLALANINE--D-GLUTAMATE LIGASE"/>
    <property type="match status" value="1"/>
</dbReference>
<feature type="domain" description="Mur ligase C-terminal" evidence="9">
    <location>
        <begin position="314"/>
        <end position="434"/>
    </location>
</feature>
<dbReference type="GO" id="GO:0051301">
    <property type="term" value="P:cell division"/>
    <property type="evidence" value="ECO:0007669"/>
    <property type="project" value="UniProtKB-KW"/>
</dbReference>
<dbReference type="SUPFAM" id="SSF51984">
    <property type="entry name" value="MurCD N-terminal domain"/>
    <property type="match status" value="1"/>
</dbReference>
<dbReference type="Pfam" id="PF21799">
    <property type="entry name" value="MurD-like_N"/>
    <property type="match status" value="1"/>
</dbReference>
<evidence type="ECO:0000256" key="2">
    <source>
        <dbReference type="ARBA" id="ARBA00004752"/>
    </source>
</evidence>
<accession>A0A1T0CNC8</accession>
<dbReference type="GO" id="GO:0008360">
    <property type="term" value="P:regulation of cell shape"/>
    <property type="evidence" value="ECO:0007669"/>
    <property type="project" value="UniProtKB-KW"/>
</dbReference>
<dbReference type="NCBIfam" id="TIGR01087">
    <property type="entry name" value="murD"/>
    <property type="match status" value="1"/>
</dbReference>
<gene>
    <name evidence="7" type="primary">murD</name>
    <name evidence="11" type="ORF">B0681_09435</name>
</gene>
<dbReference type="STRING" id="573983.B0681_09435"/>
<feature type="domain" description="Mur ligase central" evidence="10">
    <location>
        <begin position="115"/>
        <end position="291"/>
    </location>
</feature>
<name>A0A1T0CNC8_9GAMM</name>
<dbReference type="InterPro" id="IPR004101">
    <property type="entry name" value="Mur_ligase_C"/>
</dbReference>
<comment type="function">
    <text evidence="7 8">Cell wall formation. Catalyzes the addition of glutamate to the nucleotide precursor UDP-N-acetylmuramoyl-L-alanine (UMA).</text>
</comment>
<keyword evidence="7 8" id="KW-0573">Peptidoglycan synthesis</keyword>
<dbReference type="AlphaFoldDB" id="A0A1T0CNC8"/>
<keyword evidence="7 8" id="KW-0131">Cell cycle</keyword>
<dbReference type="GO" id="GO:0005524">
    <property type="term" value="F:ATP binding"/>
    <property type="evidence" value="ECO:0007669"/>
    <property type="project" value="UniProtKB-UniRule"/>
</dbReference>
<keyword evidence="7 8" id="KW-0132">Cell division</keyword>
<dbReference type="EC" id="6.3.2.9" evidence="7 8"/>
<dbReference type="SUPFAM" id="SSF53244">
    <property type="entry name" value="MurD-like peptide ligases, peptide-binding domain"/>
    <property type="match status" value="1"/>
</dbReference>
<reference evidence="11 12" key="1">
    <citation type="submission" date="2017-02" db="EMBL/GenBank/DDBJ databases">
        <title>Draft genome sequence of Moraxella porci CCUG 54912T type strain.</title>
        <authorList>
            <person name="Salva-Serra F."/>
            <person name="Engstrom-Jakobsson H."/>
            <person name="Thorell K."/>
            <person name="Jaen-Luchoro D."/>
            <person name="Gonzales-Siles L."/>
            <person name="Karlsson R."/>
            <person name="Yazdan S."/>
            <person name="Boulund F."/>
            <person name="Johnning A."/>
            <person name="Engstrand L."/>
            <person name="Kristiansson E."/>
            <person name="Moore E."/>
        </authorList>
    </citation>
    <scope>NUCLEOTIDE SEQUENCE [LARGE SCALE GENOMIC DNA]</scope>
    <source>
        <strain evidence="11 12">CCUG 54912</strain>
    </source>
</reference>
<evidence type="ECO:0000256" key="3">
    <source>
        <dbReference type="ARBA" id="ARBA00022490"/>
    </source>
</evidence>
<keyword evidence="7 8" id="KW-0133">Cell shape</keyword>
<dbReference type="SUPFAM" id="SSF53623">
    <property type="entry name" value="MurD-like peptide ligases, catalytic domain"/>
    <property type="match status" value="1"/>
</dbReference>
<dbReference type="Proteomes" id="UP000190683">
    <property type="component" value="Unassembled WGS sequence"/>
</dbReference>
<keyword evidence="12" id="KW-1185">Reference proteome</keyword>
<protein>
    <recommendedName>
        <fullName evidence="7 8">UDP-N-acetylmuramoylalanine--D-glutamate ligase</fullName>
        <ecNumber evidence="7 8">6.3.2.9</ecNumber>
    </recommendedName>
    <alternativeName>
        <fullName evidence="7">D-glutamic acid-adding enzyme</fullName>
    </alternativeName>
    <alternativeName>
        <fullName evidence="7">UDP-N-acetylmuramoyl-L-alanyl-D-glutamate synthetase</fullName>
    </alternativeName>
</protein>
<comment type="subcellular location">
    <subcellularLocation>
        <location evidence="1 7 8">Cytoplasm</location>
    </subcellularLocation>
</comment>
<comment type="catalytic activity">
    <reaction evidence="7 8">
        <text>UDP-N-acetyl-alpha-D-muramoyl-L-alanine + D-glutamate + ATP = UDP-N-acetyl-alpha-D-muramoyl-L-alanyl-D-glutamate + ADP + phosphate + H(+)</text>
        <dbReference type="Rhea" id="RHEA:16429"/>
        <dbReference type="ChEBI" id="CHEBI:15378"/>
        <dbReference type="ChEBI" id="CHEBI:29986"/>
        <dbReference type="ChEBI" id="CHEBI:30616"/>
        <dbReference type="ChEBI" id="CHEBI:43474"/>
        <dbReference type="ChEBI" id="CHEBI:83898"/>
        <dbReference type="ChEBI" id="CHEBI:83900"/>
        <dbReference type="ChEBI" id="CHEBI:456216"/>
        <dbReference type="EC" id="6.3.2.9"/>
    </reaction>
</comment>
<evidence type="ECO:0000256" key="7">
    <source>
        <dbReference type="HAMAP-Rule" id="MF_00639"/>
    </source>
</evidence>
<dbReference type="UniPathway" id="UPA00219"/>
<keyword evidence="3 7" id="KW-0963">Cytoplasm</keyword>